<dbReference type="AlphaFoldDB" id="K7YQS9"/>
<keyword evidence="2" id="KW-0810">Translation regulation</keyword>
<dbReference type="RefSeq" id="WP_015088392.1">
    <property type="nucleotide sequence ID" value="NC_019566.1"/>
</dbReference>
<dbReference type="HAMAP" id="MF_01477">
    <property type="entry name" value="Iojap_RsfS"/>
    <property type="match status" value="1"/>
</dbReference>
<dbReference type="NCBIfam" id="TIGR00090">
    <property type="entry name" value="rsfS_iojap_ybeB"/>
    <property type="match status" value="1"/>
</dbReference>
<sequence length="117" mass="13030">MVLKLLEDDKADCLVVIDLVNKPAIGDHMIIANGRSSRHVLSMADHVHRMLKSHGINNVSVEGSYSGNWVILDAGDIIIHLFCPEVRNFYKLDELWSIKSTTSETLNTDNISQATNV</sequence>
<dbReference type="GO" id="GO:0017148">
    <property type="term" value="P:negative regulation of translation"/>
    <property type="evidence" value="ECO:0007669"/>
    <property type="project" value="UniProtKB-UniRule"/>
</dbReference>
<dbReference type="EMBL" id="CP003539">
    <property type="protein sequence ID" value="AFX98894.1"/>
    <property type="molecule type" value="Genomic_DNA"/>
</dbReference>
<accession>K7YQS9</accession>
<proteinExistence type="inferred from homology"/>
<name>K7YQS9_9PROT</name>
<dbReference type="GO" id="GO:0090071">
    <property type="term" value="P:negative regulation of ribosome biogenesis"/>
    <property type="evidence" value="ECO:0007669"/>
    <property type="project" value="UniProtKB-UniRule"/>
</dbReference>
<organism evidence="3 4">
    <name type="scientific">Candidatus Endolissoclinum faulkneri L2</name>
    <dbReference type="NCBI Taxonomy" id="1193729"/>
    <lineage>
        <taxon>Bacteria</taxon>
        <taxon>Pseudomonadati</taxon>
        <taxon>Pseudomonadota</taxon>
        <taxon>Alphaproteobacteria</taxon>
        <taxon>Rhodospirillales</taxon>
        <taxon>Rhodospirillaceae</taxon>
        <taxon>Candidatus Endolissoclinum</taxon>
    </lineage>
</organism>
<dbReference type="HOGENOM" id="CLU_092688_6_0_5"/>
<dbReference type="PANTHER" id="PTHR21043">
    <property type="entry name" value="IOJAP SUPERFAMILY ORTHOLOG"/>
    <property type="match status" value="1"/>
</dbReference>
<dbReference type="GO" id="GO:0005737">
    <property type="term" value="C:cytoplasm"/>
    <property type="evidence" value="ECO:0007669"/>
    <property type="project" value="UniProtKB-SubCell"/>
</dbReference>
<evidence type="ECO:0000313" key="3">
    <source>
        <dbReference type="EMBL" id="AFX98894.1"/>
    </source>
</evidence>
<keyword evidence="2" id="KW-0963">Cytoplasm</keyword>
<keyword evidence="2" id="KW-0678">Repressor</keyword>
<evidence type="ECO:0000256" key="2">
    <source>
        <dbReference type="HAMAP-Rule" id="MF_01477"/>
    </source>
</evidence>
<dbReference type="InterPro" id="IPR043519">
    <property type="entry name" value="NT_sf"/>
</dbReference>
<evidence type="ECO:0000256" key="1">
    <source>
        <dbReference type="ARBA" id="ARBA00010574"/>
    </source>
</evidence>
<protein>
    <recommendedName>
        <fullName evidence="2">Ribosomal silencing factor RsfS</fullName>
    </recommendedName>
</protein>
<dbReference type="Proteomes" id="UP000010077">
    <property type="component" value="Chromosome"/>
</dbReference>
<comment type="subunit">
    <text evidence="2">Interacts with ribosomal protein uL14 (rplN).</text>
</comment>
<dbReference type="eggNOG" id="COG0799">
    <property type="taxonomic scope" value="Bacteria"/>
</dbReference>
<dbReference type="Gene3D" id="3.30.460.10">
    <property type="entry name" value="Beta Polymerase, domain 2"/>
    <property type="match status" value="1"/>
</dbReference>
<dbReference type="KEGG" id="thal:A1OE_706"/>
<comment type="similarity">
    <text evidence="1 2">Belongs to the Iojap/RsfS family.</text>
</comment>
<dbReference type="GO" id="GO:0043023">
    <property type="term" value="F:ribosomal large subunit binding"/>
    <property type="evidence" value="ECO:0007669"/>
    <property type="project" value="TreeGrafter"/>
</dbReference>
<dbReference type="OrthoDB" id="9793681at2"/>
<dbReference type="InterPro" id="IPR004394">
    <property type="entry name" value="Iojap/RsfS/C7orf30"/>
</dbReference>
<reference evidence="3 4" key="1">
    <citation type="journal article" date="2012" name="Proc. Natl. Acad. Sci. U.S.A.">
        <title>Genome streamlining and chemical defense in a coral reef symbiosis.</title>
        <authorList>
            <person name="Kwan J.C."/>
            <person name="Donia M.S."/>
            <person name="Han A.W."/>
            <person name="Hirose E."/>
            <person name="Haygood M.G."/>
            <person name="Schmidt E.W."/>
        </authorList>
    </citation>
    <scope>NUCLEOTIDE SEQUENCE [LARGE SCALE GENOMIC DNA]</scope>
    <source>
        <strain evidence="3 4">L2</strain>
    </source>
</reference>
<dbReference type="SUPFAM" id="SSF81301">
    <property type="entry name" value="Nucleotidyltransferase"/>
    <property type="match status" value="1"/>
</dbReference>
<gene>
    <name evidence="2" type="primary">rsfS</name>
    <name evidence="3" type="ORF">A1OE_706</name>
</gene>
<evidence type="ECO:0000313" key="4">
    <source>
        <dbReference type="Proteomes" id="UP000010077"/>
    </source>
</evidence>
<keyword evidence="4" id="KW-1185">Reference proteome</keyword>
<dbReference type="GO" id="GO:0042256">
    <property type="term" value="P:cytosolic ribosome assembly"/>
    <property type="evidence" value="ECO:0007669"/>
    <property type="project" value="UniProtKB-UniRule"/>
</dbReference>
<dbReference type="Pfam" id="PF02410">
    <property type="entry name" value="RsfS"/>
    <property type="match status" value="1"/>
</dbReference>
<dbReference type="PANTHER" id="PTHR21043:SF0">
    <property type="entry name" value="MITOCHONDRIAL ASSEMBLY OF RIBOSOMAL LARGE SUBUNIT PROTEIN 1"/>
    <property type="match status" value="1"/>
</dbReference>
<dbReference type="STRING" id="1193729.A1OE_706"/>
<comment type="function">
    <text evidence="2">Functions as a ribosomal silencing factor. Interacts with ribosomal protein uL14 (rplN), blocking formation of intersubunit bridge B8. Prevents association of the 30S and 50S ribosomal subunits and the formation of functional ribosomes, thus repressing translation.</text>
</comment>
<comment type="subcellular location">
    <subcellularLocation>
        <location evidence="2">Cytoplasm</location>
    </subcellularLocation>
</comment>